<reference evidence="7" key="1">
    <citation type="submission" date="2017-02" db="EMBL/GenBank/DDBJ databases">
        <authorList>
            <person name="Varghese N."/>
            <person name="Submissions S."/>
        </authorList>
    </citation>
    <scope>NUCLEOTIDE SEQUENCE [LARGE SCALE GENOMIC DNA]</scope>
    <source>
        <strain evidence="7">DSM 16521</strain>
    </source>
</reference>
<evidence type="ECO:0000256" key="1">
    <source>
        <dbReference type="ARBA" id="ARBA00022691"/>
    </source>
</evidence>
<feature type="domain" description="Radical SAM core" evidence="5">
    <location>
        <begin position="21"/>
        <end position="218"/>
    </location>
</feature>
<dbReference type="InterPro" id="IPR050377">
    <property type="entry name" value="Radical_SAM_PqqE_MftC-like"/>
</dbReference>
<dbReference type="InterPro" id="IPR007197">
    <property type="entry name" value="rSAM"/>
</dbReference>
<name>A0A1T4SLL1_9FIRM</name>
<dbReference type="GO" id="GO:0003824">
    <property type="term" value="F:catalytic activity"/>
    <property type="evidence" value="ECO:0007669"/>
    <property type="project" value="InterPro"/>
</dbReference>
<dbReference type="CDD" id="cd01335">
    <property type="entry name" value="Radical_SAM"/>
    <property type="match status" value="1"/>
</dbReference>
<dbReference type="InterPro" id="IPR013785">
    <property type="entry name" value="Aldolase_TIM"/>
</dbReference>
<organism evidence="6 7">
    <name type="scientific">Carboxydocella sporoproducens DSM 16521</name>
    <dbReference type="NCBI Taxonomy" id="1121270"/>
    <lineage>
        <taxon>Bacteria</taxon>
        <taxon>Bacillati</taxon>
        <taxon>Bacillota</taxon>
        <taxon>Clostridia</taxon>
        <taxon>Eubacteriales</taxon>
        <taxon>Clostridiales Family XVI. Incertae Sedis</taxon>
        <taxon>Carboxydocella</taxon>
    </lineage>
</organism>
<dbReference type="Pfam" id="PF04055">
    <property type="entry name" value="Radical_SAM"/>
    <property type="match status" value="1"/>
</dbReference>
<dbReference type="RefSeq" id="WP_078666679.1">
    <property type="nucleotide sequence ID" value="NZ_FUXM01000066.1"/>
</dbReference>
<keyword evidence="4" id="KW-0411">Iron-sulfur</keyword>
<dbReference type="PANTHER" id="PTHR11228">
    <property type="entry name" value="RADICAL SAM DOMAIN PROTEIN"/>
    <property type="match status" value="1"/>
</dbReference>
<evidence type="ECO:0000256" key="2">
    <source>
        <dbReference type="ARBA" id="ARBA00022723"/>
    </source>
</evidence>
<dbReference type="SFLD" id="SFLDS00029">
    <property type="entry name" value="Radical_SAM"/>
    <property type="match status" value="1"/>
</dbReference>
<dbReference type="SFLD" id="SFLDG01067">
    <property type="entry name" value="SPASM/twitch_domain_containing"/>
    <property type="match status" value="1"/>
</dbReference>
<evidence type="ECO:0000313" key="7">
    <source>
        <dbReference type="Proteomes" id="UP000189933"/>
    </source>
</evidence>
<dbReference type="EMBL" id="FUXM01000066">
    <property type="protein sequence ID" value="SKA29036.1"/>
    <property type="molecule type" value="Genomic_DNA"/>
</dbReference>
<keyword evidence="7" id="KW-1185">Reference proteome</keyword>
<dbReference type="GO" id="GO:0046872">
    <property type="term" value="F:metal ion binding"/>
    <property type="evidence" value="ECO:0007669"/>
    <property type="project" value="UniProtKB-KW"/>
</dbReference>
<accession>A0A1T4SLL1</accession>
<dbReference type="SUPFAM" id="SSF102114">
    <property type="entry name" value="Radical SAM enzymes"/>
    <property type="match status" value="1"/>
</dbReference>
<keyword evidence="1" id="KW-0949">S-adenosyl-L-methionine</keyword>
<evidence type="ECO:0000256" key="3">
    <source>
        <dbReference type="ARBA" id="ARBA00023004"/>
    </source>
</evidence>
<proteinExistence type="predicted"/>
<dbReference type="PANTHER" id="PTHR11228:SF7">
    <property type="entry name" value="PQQA PEPTIDE CYCLASE"/>
    <property type="match status" value="1"/>
</dbReference>
<evidence type="ECO:0000313" key="6">
    <source>
        <dbReference type="EMBL" id="SKA29036.1"/>
    </source>
</evidence>
<dbReference type="Proteomes" id="UP000189933">
    <property type="component" value="Unassembled WGS sequence"/>
</dbReference>
<dbReference type="InterPro" id="IPR058240">
    <property type="entry name" value="rSAM_sf"/>
</dbReference>
<dbReference type="PROSITE" id="PS51918">
    <property type="entry name" value="RADICAL_SAM"/>
    <property type="match status" value="1"/>
</dbReference>
<dbReference type="GO" id="GO:0051536">
    <property type="term" value="F:iron-sulfur cluster binding"/>
    <property type="evidence" value="ECO:0007669"/>
    <property type="project" value="UniProtKB-KW"/>
</dbReference>
<evidence type="ECO:0000259" key="5">
    <source>
        <dbReference type="PROSITE" id="PS51918"/>
    </source>
</evidence>
<dbReference type="OrthoDB" id="1854625at2"/>
<gene>
    <name evidence="6" type="ORF">SAMN02745885_02748</name>
</gene>
<keyword evidence="3" id="KW-0408">Iron</keyword>
<protein>
    <submittedName>
        <fullName evidence="6">Radical SAM superfamily enzyme, MoaA/NifB/PqqE/SkfB family</fullName>
    </submittedName>
</protein>
<dbReference type="AlphaFoldDB" id="A0A1T4SLL1"/>
<sequence length="297" mass="34301">MQLGRLFYLARYYLVSKFSQRKQPILAGVKLTHRCSLRCRQCPYWRRPGPELSWRQLQNLFPFLRQEGIRLLILEGGEPTLWRDGKKTLADVIELAKKYFYTVGVTTNGLQPLIYPADIYWVSIDGLPDTHDCWRGKSFDRIMDHIRAACSRVLANITIHRYNVREIPELVKLLAGKVQGITIQFFYPYPESEDMLCNWEERRWVLTELQNLKQAGYPVADSLAALEALKDNRWQCESWMIANVDPDGTYRQGCYLLNRTSGPSCALCGFAAHTEISLAYQLNWQALGAGREILGIF</sequence>
<evidence type="ECO:0000256" key="4">
    <source>
        <dbReference type="ARBA" id="ARBA00023014"/>
    </source>
</evidence>
<keyword evidence="2" id="KW-0479">Metal-binding</keyword>
<dbReference type="Gene3D" id="3.20.20.70">
    <property type="entry name" value="Aldolase class I"/>
    <property type="match status" value="1"/>
</dbReference>